<dbReference type="GO" id="GO:0016020">
    <property type="term" value="C:membrane"/>
    <property type="evidence" value="ECO:0007669"/>
    <property type="project" value="UniProtKB-SubCell"/>
</dbReference>
<dbReference type="PANTHER" id="PTHR20855:SF52">
    <property type="entry name" value="ADIPONECTIN RECEPTOR PROTEIN"/>
    <property type="match status" value="1"/>
</dbReference>
<dbReference type="RefSeq" id="XP_001486815.1">
    <property type="nucleotide sequence ID" value="XM_001486765.1"/>
</dbReference>
<proteinExistence type="inferred from homology"/>
<accession>A5DA87</accession>
<comment type="subcellular location">
    <subcellularLocation>
        <location evidence="1">Membrane</location>
        <topology evidence="1">Multi-pass membrane protein</topology>
    </subcellularLocation>
</comment>
<evidence type="ECO:0000256" key="3">
    <source>
        <dbReference type="ARBA" id="ARBA00022692"/>
    </source>
</evidence>
<protein>
    <submittedName>
        <fullName evidence="8">Uncharacterized protein</fullName>
    </submittedName>
</protein>
<keyword evidence="3 7" id="KW-0812">Transmembrane</keyword>
<dbReference type="InterPro" id="IPR004254">
    <property type="entry name" value="AdipoR/HlyIII-related"/>
</dbReference>
<dbReference type="Proteomes" id="UP000001997">
    <property type="component" value="Unassembled WGS sequence"/>
</dbReference>
<evidence type="ECO:0000256" key="7">
    <source>
        <dbReference type="SAM" id="Phobius"/>
    </source>
</evidence>
<dbReference type="PANTHER" id="PTHR20855">
    <property type="entry name" value="ADIPOR/PROGESTIN RECEPTOR-RELATED"/>
    <property type="match status" value="1"/>
</dbReference>
<dbReference type="eggNOG" id="KOG0748">
    <property type="taxonomic scope" value="Eukaryota"/>
</dbReference>
<dbReference type="FunCoup" id="A5DA87">
    <property type="interactions" value="368"/>
</dbReference>
<dbReference type="InterPro" id="IPR036259">
    <property type="entry name" value="MFS_trans_sf"/>
</dbReference>
<evidence type="ECO:0000256" key="2">
    <source>
        <dbReference type="ARBA" id="ARBA00007018"/>
    </source>
</evidence>
<feature type="binding site" evidence="6">
    <location>
        <position position="290"/>
    </location>
    <ligand>
        <name>Zn(2+)</name>
        <dbReference type="ChEBI" id="CHEBI:29105"/>
    </ligand>
</feature>
<feature type="transmembrane region" description="Helical" evidence="7">
    <location>
        <begin position="235"/>
        <end position="254"/>
    </location>
</feature>
<keyword evidence="6" id="KW-0862">Zinc</keyword>
<feature type="transmembrane region" description="Helical" evidence="7">
    <location>
        <begin position="145"/>
        <end position="164"/>
    </location>
</feature>
<comment type="similarity">
    <text evidence="2">Belongs to the ADIPOR family.</text>
</comment>
<feature type="transmembrane region" description="Helical" evidence="7">
    <location>
        <begin position="108"/>
        <end position="125"/>
    </location>
</feature>
<reference evidence="8 9" key="1">
    <citation type="journal article" date="2009" name="Nature">
        <title>Evolution of pathogenicity and sexual reproduction in eight Candida genomes.</title>
        <authorList>
            <person name="Butler G."/>
            <person name="Rasmussen M.D."/>
            <person name="Lin M.F."/>
            <person name="Santos M.A."/>
            <person name="Sakthikumar S."/>
            <person name="Munro C.A."/>
            <person name="Rheinbay E."/>
            <person name="Grabherr M."/>
            <person name="Forche A."/>
            <person name="Reedy J.L."/>
            <person name="Agrafioti I."/>
            <person name="Arnaud M.B."/>
            <person name="Bates S."/>
            <person name="Brown A.J."/>
            <person name="Brunke S."/>
            <person name="Costanzo M.C."/>
            <person name="Fitzpatrick D.A."/>
            <person name="de Groot P.W."/>
            <person name="Harris D."/>
            <person name="Hoyer L.L."/>
            <person name="Hube B."/>
            <person name="Klis F.M."/>
            <person name="Kodira C."/>
            <person name="Lennard N."/>
            <person name="Logue M.E."/>
            <person name="Martin R."/>
            <person name="Neiman A.M."/>
            <person name="Nikolaou E."/>
            <person name="Quail M.A."/>
            <person name="Quinn J."/>
            <person name="Santos M.C."/>
            <person name="Schmitzberger F.F."/>
            <person name="Sherlock G."/>
            <person name="Shah P."/>
            <person name="Silverstein K.A."/>
            <person name="Skrzypek M.S."/>
            <person name="Soll D."/>
            <person name="Staggs R."/>
            <person name="Stansfield I."/>
            <person name="Stumpf M.P."/>
            <person name="Sudbery P.E."/>
            <person name="Srikantha T."/>
            <person name="Zeng Q."/>
            <person name="Berman J."/>
            <person name="Berriman M."/>
            <person name="Heitman J."/>
            <person name="Gow N.A."/>
            <person name="Lorenz M.C."/>
            <person name="Birren B.W."/>
            <person name="Kellis M."/>
            <person name="Cuomo C.A."/>
        </authorList>
    </citation>
    <scope>NUCLEOTIDE SEQUENCE [LARGE SCALE GENOMIC DNA]</scope>
    <source>
        <strain evidence="9">ATCC 6260 / CBS 566 / DSM 6381 / JCM 1539 / NBRC 10279 / NRRL Y-324</strain>
    </source>
</reference>
<keyword evidence="6" id="KW-0479">Metal-binding</keyword>
<evidence type="ECO:0000256" key="4">
    <source>
        <dbReference type="ARBA" id="ARBA00022989"/>
    </source>
</evidence>
<evidence type="ECO:0000256" key="1">
    <source>
        <dbReference type="ARBA" id="ARBA00004141"/>
    </source>
</evidence>
<keyword evidence="9" id="KW-1185">Reference proteome</keyword>
<dbReference type="GO" id="GO:0038023">
    <property type="term" value="F:signaling receptor activity"/>
    <property type="evidence" value="ECO:0007669"/>
    <property type="project" value="TreeGrafter"/>
</dbReference>
<evidence type="ECO:0000313" key="9">
    <source>
        <dbReference type="Proteomes" id="UP000001997"/>
    </source>
</evidence>
<gene>
    <name evidence="8" type="ORF">PGUG_00192</name>
</gene>
<sequence length="317" mass="36068">MSSLKQRTKTTTKPAPEVVEQVPGTRKLLYYYNLEEWRKDNHYILSGYVPQTNSFRKCFDSLFYIHNETVNIWSHLIPSLIVLAAIFIYVNDYLVIYPTHLGWEKLNFLQFGIAATCCMGLSSIFHGSKSHSPRVSKFGNQLDYFGIIIMITCSLISIILFAFYDEPVYKYGFISLFLVLGGICSFLTLDSQFATPTYRPLRSGMFILFGLSGVLPVAAATYMYGLETAIERSNAWYLVGEGFFYIFGAAMYAMRVPERFTHVEVDEETYKKSPTAGKLDIIGNSHQILHVGVVIAAYCHWCALLGCYHYLHQKTLA</sequence>
<dbReference type="OrthoDB" id="529367at2759"/>
<dbReference type="GeneID" id="5129552"/>
<dbReference type="InParanoid" id="A5DA87"/>
<feature type="transmembrane region" description="Helical" evidence="7">
    <location>
        <begin position="170"/>
        <end position="189"/>
    </location>
</feature>
<evidence type="ECO:0000313" key="8">
    <source>
        <dbReference type="EMBL" id="EDK36094.1"/>
    </source>
</evidence>
<dbReference type="Pfam" id="PF03006">
    <property type="entry name" value="HlyIII"/>
    <property type="match status" value="1"/>
</dbReference>
<dbReference type="GO" id="GO:0006882">
    <property type="term" value="P:intracellular zinc ion homeostasis"/>
    <property type="evidence" value="ECO:0007669"/>
    <property type="project" value="TreeGrafter"/>
</dbReference>
<feature type="transmembrane region" description="Helical" evidence="7">
    <location>
        <begin position="201"/>
        <end position="223"/>
    </location>
</feature>
<organism evidence="8 9">
    <name type="scientific">Meyerozyma guilliermondii (strain ATCC 6260 / CBS 566 / DSM 6381 / JCM 1539 / NBRC 10279 / NRRL Y-324)</name>
    <name type="common">Yeast</name>
    <name type="synonym">Candida guilliermondii</name>
    <dbReference type="NCBI Taxonomy" id="294746"/>
    <lineage>
        <taxon>Eukaryota</taxon>
        <taxon>Fungi</taxon>
        <taxon>Dikarya</taxon>
        <taxon>Ascomycota</taxon>
        <taxon>Saccharomycotina</taxon>
        <taxon>Pichiomycetes</taxon>
        <taxon>Debaryomycetaceae</taxon>
        <taxon>Meyerozyma</taxon>
    </lineage>
</organism>
<evidence type="ECO:0000256" key="6">
    <source>
        <dbReference type="PIRSR" id="PIRSR604254-1"/>
    </source>
</evidence>
<dbReference type="HOGENOM" id="CLU_023075_2_0_1"/>
<keyword evidence="5 7" id="KW-0472">Membrane</keyword>
<evidence type="ECO:0000256" key="5">
    <source>
        <dbReference type="ARBA" id="ARBA00023136"/>
    </source>
</evidence>
<keyword evidence="4 7" id="KW-1133">Transmembrane helix</keyword>
<dbReference type="KEGG" id="pgu:PGUG_00192"/>
<name>A5DA87_PICGU</name>
<feature type="binding site" evidence="6">
    <location>
        <position position="126"/>
    </location>
    <ligand>
        <name>Zn(2+)</name>
        <dbReference type="ChEBI" id="CHEBI:29105"/>
    </ligand>
</feature>
<dbReference type="EMBL" id="CH408155">
    <property type="protein sequence ID" value="EDK36094.1"/>
    <property type="molecule type" value="Genomic_DNA"/>
</dbReference>
<dbReference type="VEuPathDB" id="FungiDB:PGUG_00192"/>
<dbReference type="GO" id="GO:0046872">
    <property type="term" value="F:metal ion binding"/>
    <property type="evidence" value="ECO:0007669"/>
    <property type="project" value="UniProtKB-KW"/>
</dbReference>
<feature type="transmembrane region" description="Helical" evidence="7">
    <location>
        <begin position="288"/>
        <end position="311"/>
    </location>
</feature>
<dbReference type="SUPFAM" id="SSF103473">
    <property type="entry name" value="MFS general substrate transporter"/>
    <property type="match status" value="1"/>
</dbReference>
<feature type="transmembrane region" description="Helical" evidence="7">
    <location>
        <begin position="76"/>
        <end position="96"/>
    </location>
</feature>
<dbReference type="AlphaFoldDB" id="A5DA87"/>
<dbReference type="STRING" id="294746.A5DA87"/>
<feature type="binding site" evidence="6">
    <location>
        <position position="286"/>
    </location>
    <ligand>
        <name>Zn(2+)</name>
        <dbReference type="ChEBI" id="CHEBI:29105"/>
    </ligand>
</feature>
<dbReference type="OMA" id="IGNACDY"/>